<comment type="caution">
    <text evidence="15">The sequence shown here is derived from an EMBL/GenBank/DDBJ whole genome shotgun (WGS) entry which is preliminary data.</text>
</comment>
<evidence type="ECO:0000256" key="3">
    <source>
        <dbReference type="ARBA" id="ARBA00022452"/>
    </source>
</evidence>
<keyword evidence="8 12" id="KW-0798">TonB box</keyword>
<dbReference type="Gene3D" id="2.40.170.20">
    <property type="entry name" value="TonB-dependent receptor, beta-barrel domain"/>
    <property type="match status" value="1"/>
</dbReference>
<evidence type="ECO:0000256" key="4">
    <source>
        <dbReference type="ARBA" id="ARBA00022496"/>
    </source>
</evidence>
<keyword evidence="7" id="KW-0406">Ion transport</keyword>
<name>A0A5C6UEY7_9SPHN</name>
<organism evidence="15 16">
    <name type="scientific">Sphingomonas ginsenosidivorax</name>
    <dbReference type="NCBI Taxonomy" id="862135"/>
    <lineage>
        <taxon>Bacteria</taxon>
        <taxon>Pseudomonadati</taxon>
        <taxon>Pseudomonadota</taxon>
        <taxon>Alphaproteobacteria</taxon>
        <taxon>Sphingomonadales</taxon>
        <taxon>Sphingomonadaceae</taxon>
        <taxon>Sphingomonas</taxon>
    </lineage>
</organism>
<dbReference type="EMBL" id="VOQR01000001">
    <property type="protein sequence ID" value="TXC70605.1"/>
    <property type="molecule type" value="Genomic_DNA"/>
</dbReference>
<keyword evidence="6" id="KW-0408">Iron</keyword>
<evidence type="ECO:0000256" key="7">
    <source>
        <dbReference type="ARBA" id="ARBA00023065"/>
    </source>
</evidence>
<feature type="domain" description="Secretin/TonB short N-terminal" evidence="14">
    <location>
        <begin position="54"/>
        <end position="105"/>
    </location>
</feature>
<evidence type="ECO:0000256" key="13">
    <source>
        <dbReference type="SAM" id="MobiDB-lite"/>
    </source>
</evidence>
<evidence type="ECO:0000256" key="10">
    <source>
        <dbReference type="ARBA" id="ARBA00023237"/>
    </source>
</evidence>
<dbReference type="GO" id="GO:0006826">
    <property type="term" value="P:iron ion transport"/>
    <property type="evidence" value="ECO:0007669"/>
    <property type="project" value="UniProtKB-KW"/>
</dbReference>
<dbReference type="Proteomes" id="UP000321250">
    <property type="component" value="Unassembled WGS sequence"/>
</dbReference>
<evidence type="ECO:0000256" key="11">
    <source>
        <dbReference type="PROSITE-ProRule" id="PRU01360"/>
    </source>
</evidence>
<dbReference type="Pfam" id="PF00593">
    <property type="entry name" value="TonB_dep_Rec_b-barrel"/>
    <property type="match status" value="1"/>
</dbReference>
<keyword evidence="4" id="KW-0410">Iron transport</keyword>
<comment type="subcellular location">
    <subcellularLocation>
        <location evidence="1 11">Cell outer membrane</location>
        <topology evidence="1 11">Multi-pass membrane protein</topology>
    </subcellularLocation>
</comment>
<comment type="similarity">
    <text evidence="11 12">Belongs to the TonB-dependent receptor family.</text>
</comment>
<sequence>MHARGLGTRTIAIAAACGFGSVDAAAASRDRVVLAIPAERLDLTLRQLATQTGQQILFDPATTGRRRTAALHGPIDPDRALRTLLAGTGLVAKRVRAGVIIIVAAPPARVPQARIEVVPPDAEIVVTALKRPTTLGDTEISMDAVTGAQVQMRGAYDLRSAAALLPGLVPIATAPLQQRIAIRGVSGTGESTVGLYYGETPISGPSGTTFDPAASTPDVDLVDVDRIELLRGPQGTLYGASSMGGTLRVLFNQPDATRWSGHVDAGVSAVQGGGIGGNLAAVVNAPIVQDTLAARIVVHRRTVGGYVDNALLGVKDTGGVLRQGVRLGLAWTPSPSLRIDTLALHQDTRIDDAGFWYPDLGRYRNDQPVRTPNRERLDLASVTAHWTTGALAVVATGSHYRWTIVKQGDFTQVLARQATSTASCARHVALTGGAGCTPAQRSAFQAYLQTRLPGLLYQPFRVESSTAEVRVSSDRTGVLGWTIGGFVERRRDSAESYTVRADAATGLRIVPLDITGLRLLHSALDQQAAFAETNWGVTSRLTATLGLRYFHYTRTAYGSVPIPNIITGTGAIGTDRYARADDGTNLKAELAYRLPGETLVYAIAAEGFRPGGVNITPDLSDQERSYDADHVWSYELGAKTRLASDRLALEGALYHIDWADTIYAAWSANGAFGYNRNIGTVRIDGVEAKAVLSIGAVRLTGSANYTDARLGEDQPVDTTDGAGRRGDPLPNVPRLAYAMGVQTSVPVAGGKVATFGVDAVGATRVRTAFNDRSTYYAVTPARFVIDANADIRLAQWRAGIGVRNLLNAVGANRLTSSAFGTRQLYSSAPRTVMLSLDRDF</sequence>
<evidence type="ECO:0000313" key="15">
    <source>
        <dbReference type="EMBL" id="TXC70605.1"/>
    </source>
</evidence>
<evidence type="ECO:0000256" key="6">
    <source>
        <dbReference type="ARBA" id="ARBA00023004"/>
    </source>
</evidence>
<dbReference type="InterPro" id="IPR011662">
    <property type="entry name" value="Secretin/TonB_short_N"/>
</dbReference>
<keyword evidence="10 11" id="KW-0998">Cell outer membrane</keyword>
<dbReference type="PANTHER" id="PTHR32552:SF81">
    <property type="entry name" value="TONB-DEPENDENT OUTER MEMBRANE RECEPTOR"/>
    <property type="match status" value="1"/>
</dbReference>
<keyword evidence="3 11" id="KW-1134">Transmembrane beta strand</keyword>
<dbReference type="AlphaFoldDB" id="A0A5C6UEY7"/>
<dbReference type="InterPro" id="IPR000531">
    <property type="entry name" value="Beta-barrel_TonB"/>
</dbReference>
<proteinExistence type="inferred from homology"/>
<dbReference type="InterPro" id="IPR012910">
    <property type="entry name" value="Plug_dom"/>
</dbReference>
<evidence type="ECO:0000256" key="9">
    <source>
        <dbReference type="ARBA" id="ARBA00023136"/>
    </source>
</evidence>
<dbReference type="PANTHER" id="PTHR32552">
    <property type="entry name" value="FERRICHROME IRON RECEPTOR-RELATED"/>
    <property type="match status" value="1"/>
</dbReference>
<dbReference type="Pfam" id="PF07715">
    <property type="entry name" value="Plug"/>
    <property type="match status" value="1"/>
</dbReference>
<evidence type="ECO:0000256" key="2">
    <source>
        <dbReference type="ARBA" id="ARBA00022448"/>
    </source>
</evidence>
<keyword evidence="2 11" id="KW-0813">Transport</keyword>
<dbReference type="SUPFAM" id="SSF56935">
    <property type="entry name" value="Porins"/>
    <property type="match status" value="1"/>
</dbReference>
<keyword evidence="9 11" id="KW-0472">Membrane</keyword>
<evidence type="ECO:0000256" key="8">
    <source>
        <dbReference type="ARBA" id="ARBA00023077"/>
    </source>
</evidence>
<evidence type="ECO:0000256" key="5">
    <source>
        <dbReference type="ARBA" id="ARBA00022692"/>
    </source>
</evidence>
<evidence type="ECO:0000313" key="16">
    <source>
        <dbReference type="Proteomes" id="UP000321250"/>
    </source>
</evidence>
<dbReference type="InterPro" id="IPR039426">
    <property type="entry name" value="TonB-dep_rcpt-like"/>
</dbReference>
<dbReference type="OrthoDB" id="9760333at2"/>
<keyword evidence="16" id="KW-1185">Reference proteome</keyword>
<keyword evidence="5 11" id="KW-0812">Transmembrane</keyword>
<evidence type="ECO:0000256" key="1">
    <source>
        <dbReference type="ARBA" id="ARBA00004571"/>
    </source>
</evidence>
<evidence type="ECO:0000259" key="14">
    <source>
        <dbReference type="SMART" id="SM00965"/>
    </source>
</evidence>
<protein>
    <recommendedName>
        <fullName evidence="14">Secretin/TonB short N-terminal domain-containing protein</fullName>
    </recommendedName>
</protein>
<reference evidence="15 16" key="1">
    <citation type="journal article" date="2013" name="Antonie Van Leeuwenhoek">
        <title>Sphingomonas ginsenosidivorax sp. nov., with the ability to transform ginsenosides.</title>
        <authorList>
            <person name="Jin X.F."/>
            <person name="Kim J.K."/>
            <person name="Liu Q.M."/>
            <person name="Kang M.S."/>
            <person name="He D."/>
            <person name="Jin F.X."/>
            <person name="Kim S.C."/>
            <person name="Im W.T."/>
        </authorList>
    </citation>
    <scope>NUCLEOTIDE SEQUENCE [LARGE SCALE GENOMIC DNA]</scope>
    <source>
        <strain evidence="15 16">KHI67</strain>
    </source>
</reference>
<dbReference type="Pfam" id="PF07660">
    <property type="entry name" value="STN"/>
    <property type="match status" value="1"/>
</dbReference>
<dbReference type="SMART" id="SM00965">
    <property type="entry name" value="STN"/>
    <property type="match status" value="1"/>
</dbReference>
<accession>A0A5C6UEY7</accession>
<gene>
    <name evidence="15" type="ORF">FSB78_06385</name>
</gene>
<evidence type="ECO:0000256" key="12">
    <source>
        <dbReference type="RuleBase" id="RU003357"/>
    </source>
</evidence>
<dbReference type="Gene3D" id="3.55.50.30">
    <property type="match status" value="1"/>
</dbReference>
<dbReference type="PROSITE" id="PS52016">
    <property type="entry name" value="TONB_DEPENDENT_REC_3"/>
    <property type="match status" value="1"/>
</dbReference>
<dbReference type="GO" id="GO:0009279">
    <property type="term" value="C:cell outer membrane"/>
    <property type="evidence" value="ECO:0007669"/>
    <property type="project" value="UniProtKB-SubCell"/>
</dbReference>
<dbReference type="InterPro" id="IPR036942">
    <property type="entry name" value="Beta-barrel_TonB_sf"/>
</dbReference>
<dbReference type="RefSeq" id="WP_147081000.1">
    <property type="nucleotide sequence ID" value="NZ_VOQR01000001.1"/>
</dbReference>
<feature type="region of interest" description="Disordered" evidence="13">
    <location>
        <begin position="708"/>
        <end position="727"/>
    </location>
</feature>